<evidence type="ECO:0000256" key="4">
    <source>
        <dbReference type="ARBA" id="ARBA00022679"/>
    </source>
</evidence>
<evidence type="ECO:0000256" key="8">
    <source>
        <dbReference type="ARBA" id="ARBA00048141"/>
    </source>
</evidence>
<keyword evidence="5 9" id="KW-0547">Nucleotide-binding</keyword>
<feature type="site" description="Transition state stabilizer" evidence="9">
    <location>
        <position position="21"/>
    </location>
</feature>
<dbReference type="InterPro" id="IPR001048">
    <property type="entry name" value="Asp/Glu/Uridylate_kinase"/>
</dbReference>
<organism evidence="11 12">
    <name type="scientific">Solitalea koreensis</name>
    <dbReference type="NCBI Taxonomy" id="543615"/>
    <lineage>
        <taxon>Bacteria</taxon>
        <taxon>Pseudomonadati</taxon>
        <taxon>Bacteroidota</taxon>
        <taxon>Sphingobacteriia</taxon>
        <taxon>Sphingobacteriales</taxon>
        <taxon>Sphingobacteriaceae</taxon>
        <taxon>Solitalea</taxon>
    </lineage>
</organism>
<keyword evidence="2 9" id="KW-0055">Arginine biosynthesis</keyword>
<dbReference type="EC" id="2.7.2.8" evidence="9"/>
<dbReference type="AlphaFoldDB" id="A0A521C9R5"/>
<proteinExistence type="inferred from homology"/>
<gene>
    <name evidence="9" type="primary">argB</name>
    <name evidence="11" type="ORF">SAMN06265350_103318</name>
</gene>
<evidence type="ECO:0000256" key="3">
    <source>
        <dbReference type="ARBA" id="ARBA00022605"/>
    </source>
</evidence>
<dbReference type="InterPro" id="IPR037528">
    <property type="entry name" value="ArgB"/>
</dbReference>
<evidence type="ECO:0000256" key="9">
    <source>
        <dbReference type="HAMAP-Rule" id="MF_00082"/>
    </source>
</evidence>
<dbReference type="GO" id="GO:0005737">
    <property type="term" value="C:cytoplasm"/>
    <property type="evidence" value="ECO:0007669"/>
    <property type="project" value="UniProtKB-SubCell"/>
</dbReference>
<dbReference type="NCBIfam" id="TIGR00761">
    <property type="entry name" value="argB"/>
    <property type="match status" value="1"/>
</dbReference>
<keyword evidence="7 9" id="KW-0067">ATP-binding</keyword>
<name>A0A521C9R5_9SPHI</name>
<dbReference type="PANTHER" id="PTHR23342:SF0">
    <property type="entry name" value="N-ACETYLGLUTAMATE SYNTHASE, MITOCHONDRIAL"/>
    <property type="match status" value="1"/>
</dbReference>
<comment type="similarity">
    <text evidence="9">Belongs to the acetylglutamate kinase family. ArgB subfamily.</text>
</comment>
<keyword evidence="12" id="KW-1185">Reference proteome</keyword>
<dbReference type="PANTHER" id="PTHR23342">
    <property type="entry name" value="N-ACETYLGLUTAMATE SYNTHASE"/>
    <property type="match status" value="1"/>
</dbReference>
<dbReference type="GO" id="GO:0042450">
    <property type="term" value="P:L-arginine biosynthetic process via ornithine"/>
    <property type="evidence" value="ECO:0007669"/>
    <property type="project" value="UniProtKB-UniRule"/>
</dbReference>
<evidence type="ECO:0000256" key="1">
    <source>
        <dbReference type="ARBA" id="ARBA00004828"/>
    </source>
</evidence>
<feature type="binding site" evidence="9">
    <location>
        <position position="75"/>
    </location>
    <ligand>
        <name>substrate</name>
    </ligand>
</feature>
<dbReference type="EMBL" id="FXSZ01000003">
    <property type="protein sequence ID" value="SMO56105.1"/>
    <property type="molecule type" value="Genomic_DNA"/>
</dbReference>
<dbReference type="PIRSF" id="PIRSF000728">
    <property type="entry name" value="NAGK"/>
    <property type="match status" value="1"/>
</dbReference>
<sequence>MNNTTETSPSLEGGEALNIIKVGGNIIDNEEKLTSFLDDFSKLKGLKVLIHGGGKVATEISKGLGIEAQMVDGRRITDAETLKIVTMVYGGLINKRLVAQLQARNNNAIGLTGADANIIPAHKRPANPIDFGFVGDVEKEKMDGKTLALLLENGMVPILAPLTHDQQGNMLNTNADTIASTVAVSLSKKFNVNLIYCFEKEGVLNAEDNVIGEITKSYFAKLKEEGVVVAGMIPKLDNAFEAINQGVKAVYIMHADGLLNLINEGISTGTLIK</sequence>
<dbReference type="InterPro" id="IPR004662">
    <property type="entry name" value="AcgluKinase_fam"/>
</dbReference>
<dbReference type="GO" id="GO:0003991">
    <property type="term" value="F:acetylglutamate kinase activity"/>
    <property type="evidence" value="ECO:0007669"/>
    <property type="project" value="UniProtKB-UniRule"/>
</dbReference>
<dbReference type="InterPro" id="IPR036393">
    <property type="entry name" value="AceGlu_kinase-like_sf"/>
</dbReference>
<dbReference type="CDD" id="cd04238">
    <property type="entry name" value="AAK_NAGK-like"/>
    <property type="match status" value="1"/>
</dbReference>
<comment type="subcellular location">
    <subcellularLocation>
        <location evidence="9">Cytoplasm</location>
    </subcellularLocation>
</comment>
<evidence type="ECO:0000256" key="6">
    <source>
        <dbReference type="ARBA" id="ARBA00022777"/>
    </source>
</evidence>
<evidence type="ECO:0000256" key="2">
    <source>
        <dbReference type="ARBA" id="ARBA00022571"/>
    </source>
</evidence>
<keyword evidence="6 9" id="KW-0418">Kinase</keyword>
<dbReference type="Proteomes" id="UP000315971">
    <property type="component" value="Unassembled WGS sequence"/>
</dbReference>
<comment type="pathway">
    <text evidence="1 9">Amino-acid biosynthesis; L-arginine biosynthesis; N(2)-acetyl-L-ornithine from L-glutamate: step 2/4.</text>
</comment>
<dbReference type="Gene3D" id="3.40.1160.10">
    <property type="entry name" value="Acetylglutamate kinase-like"/>
    <property type="match status" value="1"/>
</dbReference>
<keyword evidence="9" id="KW-0963">Cytoplasm</keyword>
<keyword evidence="3 9" id="KW-0028">Amino-acid biosynthesis</keyword>
<feature type="binding site" evidence="9">
    <location>
        <position position="172"/>
    </location>
    <ligand>
        <name>substrate</name>
    </ligand>
</feature>
<evidence type="ECO:0000313" key="11">
    <source>
        <dbReference type="EMBL" id="SMO56105.1"/>
    </source>
</evidence>
<dbReference type="GO" id="GO:0005524">
    <property type="term" value="F:ATP binding"/>
    <property type="evidence" value="ECO:0007669"/>
    <property type="project" value="UniProtKB-UniRule"/>
</dbReference>
<dbReference type="OrthoDB" id="9803155at2"/>
<dbReference type="UniPathway" id="UPA00068">
    <property type="reaction ID" value="UER00107"/>
</dbReference>
<protein>
    <recommendedName>
        <fullName evidence="9">Acetylglutamate kinase</fullName>
        <ecNumber evidence="9">2.7.2.8</ecNumber>
    </recommendedName>
    <alternativeName>
        <fullName evidence="9">N-acetyl-L-glutamate 5-phosphotransferase</fullName>
    </alternativeName>
    <alternativeName>
        <fullName evidence="9">NAG kinase</fullName>
        <shortName evidence="9">NAGK</shortName>
    </alternativeName>
</protein>
<comment type="catalytic activity">
    <reaction evidence="8 9">
        <text>N-acetyl-L-glutamate + ATP = N-acetyl-L-glutamyl 5-phosphate + ADP</text>
        <dbReference type="Rhea" id="RHEA:14629"/>
        <dbReference type="ChEBI" id="CHEBI:30616"/>
        <dbReference type="ChEBI" id="CHEBI:44337"/>
        <dbReference type="ChEBI" id="CHEBI:57936"/>
        <dbReference type="ChEBI" id="CHEBI:456216"/>
        <dbReference type="EC" id="2.7.2.8"/>
    </reaction>
</comment>
<comment type="function">
    <text evidence="9">Catalyzes the ATP-dependent phosphorylation of N-acetyl-L-glutamate.</text>
</comment>
<dbReference type="RefSeq" id="WP_142602753.1">
    <property type="nucleotide sequence ID" value="NZ_FXSZ01000003.1"/>
</dbReference>
<dbReference type="Pfam" id="PF00696">
    <property type="entry name" value="AA_kinase"/>
    <property type="match status" value="1"/>
</dbReference>
<evidence type="ECO:0000259" key="10">
    <source>
        <dbReference type="Pfam" id="PF00696"/>
    </source>
</evidence>
<accession>A0A521C9R5</accession>
<feature type="site" description="Transition state stabilizer" evidence="9">
    <location>
        <position position="235"/>
    </location>
</feature>
<dbReference type="HAMAP" id="MF_00082">
    <property type="entry name" value="ArgB"/>
    <property type="match status" value="1"/>
</dbReference>
<keyword evidence="4 9" id="KW-0808">Transferase</keyword>
<evidence type="ECO:0000313" key="12">
    <source>
        <dbReference type="Proteomes" id="UP000315971"/>
    </source>
</evidence>
<feature type="domain" description="Aspartate/glutamate/uridylate kinase" evidence="10">
    <location>
        <begin position="18"/>
        <end position="253"/>
    </location>
</feature>
<evidence type="ECO:0000256" key="7">
    <source>
        <dbReference type="ARBA" id="ARBA00022840"/>
    </source>
</evidence>
<reference evidence="11 12" key="1">
    <citation type="submission" date="2017-05" db="EMBL/GenBank/DDBJ databases">
        <authorList>
            <person name="Varghese N."/>
            <person name="Submissions S."/>
        </authorList>
    </citation>
    <scope>NUCLEOTIDE SEQUENCE [LARGE SCALE GENOMIC DNA]</scope>
    <source>
        <strain evidence="11 12">DSM 21342</strain>
    </source>
</reference>
<dbReference type="SUPFAM" id="SSF53633">
    <property type="entry name" value="Carbamate kinase-like"/>
    <property type="match status" value="1"/>
</dbReference>
<evidence type="ECO:0000256" key="5">
    <source>
        <dbReference type="ARBA" id="ARBA00022741"/>
    </source>
</evidence>
<feature type="binding site" evidence="9">
    <location>
        <begin position="53"/>
        <end position="54"/>
    </location>
    <ligand>
        <name>substrate</name>
    </ligand>
</feature>